<comment type="caution">
    <text evidence="10">The sequence shown here is derived from an EMBL/GenBank/DDBJ whole genome shotgun (WGS) entry which is preliminary data.</text>
</comment>
<dbReference type="InterPro" id="IPR023828">
    <property type="entry name" value="Peptidase_S8_Ser-AS"/>
</dbReference>
<reference evidence="10" key="1">
    <citation type="submission" date="2021-11" db="EMBL/GenBank/DDBJ databases">
        <title>Streptomyces corallinus and Kineosporia corallina sp. nov., two new coral-derived marine actinobacteria.</title>
        <authorList>
            <person name="Buangrab K."/>
            <person name="Sutthacheep M."/>
            <person name="Yeemin T."/>
            <person name="Harunari E."/>
            <person name="Igarashi Y."/>
            <person name="Sripreechasak P."/>
            <person name="Kanchanasin P."/>
            <person name="Tanasupawat S."/>
            <person name="Phongsopitanun W."/>
        </authorList>
    </citation>
    <scope>NUCLEOTIDE SEQUENCE</scope>
    <source>
        <strain evidence="10">JCM 31032</strain>
    </source>
</reference>
<accession>A0A9X1SYM4</accession>
<dbReference type="PROSITE" id="PS51892">
    <property type="entry name" value="SUBTILASE"/>
    <property type="match status" value="1"/>
</dbReference>
<dbReference type="AlphaFoldDB" id="A0A9X1SYM4"/>
<dbReference type="RefSeq" id="WP_231449930.1">
    <property type="nucleotide sequence ID" value="NZ_JAJOMB010000041.1"/>
</dbReference>
<dbReference type="SUPFAM" id="SSF52743">
    <property type="entry name" value="Subtilisin-like"/>
    <property type="match status" value="1"/>
</dbReference>
<dbReference type="InterPro" id="IPR050131">
    <property type="entry name" value="Peptidase_S8_subtilisin-like"/>
</dbReference>
<dbReference type="InterPro" id="IPR000209">
    <property type="entry name" value="Peptidase_S8/S53_dom"/>
</dbReference>
<dbReference type="PANTHER" id="PTHR43806:SF11">
    <property type="entry name" value="CEREVISIN-RELATED"/>
    <property type="match status" value="1"/>
</dbReference>
<organism evidence="10 11">
    <name type="scientific">Kineosporia babensis</name>
    <dbReference type="NCBI Taxonomy" id="499548"/>
    <lineage>
        <taxon>Bacteria</taxon>
        <taxon>Bacillati</taxon>
        <taxon>Actinomycetota</taxon>
        <taxon>Actinomycetes</taxon>
        <taxon>Kineosporiales</taxon>
        <taxon>Kineosporiaceae</taxon>
        <taxon>Kineosporia</taxon>
    </lineage>
</organism>
<dbReference type="GO" id="GO:0006508">
    <property type="term" value="P:proteolysis"/>
    <property type="evidence" value="ECO:0007669"/>
    <property type="project" value="UniProtKB-KW"/>
</dbReference>
<dbReference type="Gene3D" id="2.60.120.380">
    <property type="match status" value="1"/>
</dbReference>
<evidence type="ECO:0000256" key="2">
    <source>
        <dbReference type="ARBA" id="ARBA00022670"/>
    </source>
</evidence>
<keyword evidence="4 5" id="KW-0720">Serine protease</keyword>
<dbReference type="InterPro" id="IPR022398">
    <property type="entry name" value="Peptidase_S8_His-AS"/>
</dbReference>
<dbReference type="Gene3D" id="3.40.50.200">
    <property type="entry name" value="Peptidase S8/S53 domain"/>
    <property type="match status" value="1"/>
</dbReference>
<dbReference type="FunFam" id="3.40.50.200:FF:000014">
    <property type="entry name" value="Proteinase K"/>
    <property type="match status" value="1"/>
</dbReference>
<proteinExistence type="inferred from homology"/>
<comment type="similarity">
    <text evidence="1 5 6">Belongs to the peptidase S8 family.</text>
</comment>
<dbReference type="InterPro" id="IPR015500">
    <property type="entry name" value="Peptidase_S8_subtilisin-rel"/>
</dbReference>
<feature type="compositionally biased region" description="Low complexity" evidence="7">
    <location>
        <begin position="419"/>
        <end position="491"/>
    </location>
</feature>
<dbReference type="Pfam" id="PF00082">
    <property type="entry name" value="Peptidase_S8"/>
    <property type="match status" value="1"/>
</dbReference>
<evidence type="ECO:0000259" key="9">
    <source>
        <dbReference type="Pfam" id="PF05922"/>
    </source>
</evidence>
<protein>
    <submittedName>
        <fullName evidence="10">S8 family peptidase</fullName>
    </submittedName>
</protein>
<feature type="domain" description="Inhibitor I9" evidence="9">
    <location>
        <begin position="59"/>
        <end position="130"/>
    </location>
</feature>
<name>A0A9X1SYM4_9ACTN</name>
<dbReference type="EMBL" id="JAJOMB010000041">
    <property type="protein sequence ID" value="MCD5317079.1"/>
    <property type="molecule type" value="Genomic_DNA"/>
</dbReference>
<dbReference type="PRINTS" id="PR00723">
    <property type="entry name" value="SUBTILISIN"/>
</dbReference>
<evidence type="ECO:0000256" key="3">
    <source>
        <dbReference type="ARBA" id="ARBA00022801"/>
    </source>
</evidence>
<evidence type="ECO:0000256" key="6">
    <source>
        <dbReference type="RuleBase" id="RU003355"/>
    </source>
</evidence>
<dbReference type="SUPFAM" id="SSF54897">
    <property type="entry name" value="Protease propeptides/inhibitors"/>
    <property type="match status" value="1"/>
</dbReference>
<evidence type="ECO:0000259" key="8">
    <source>
        <dbReference type="Pfam" id="PF00082"/>
    </source>
</evidence>
<feature type="domain" description="Peptidase S8/S53" evidence="8">
    <location>
        <begin position="160"/>
        <end position="398"/>
    </location>
</feature>
<feature type="active site" description="Charge relay system" evidence="5">
    <location>
        <position position="362"/>
    </location>
</feature>
<keyword evidence="3 5" id="KW-0378">Hydrolase</keyword>
<evidence type="ECO:0000313" key="10">
    <source>
        <dbReference type="EMBL" id="MCD5317079.1"/>
    </source>
</evidence>
<dbReference type="Proteomes" id="UP001138997">
    <property type="component" value="Unassembled WGS sequence"/>
</dbReference>
<dbReference type="GO" id="GO:0004252">
    <property type="term" value="F:serine-type endopeptidase activity"/>
    <property type="evidence" value="ECO:0007669"/>
    <property type="project" value="UniProtKB-UniRule"/>
</dbReference>
<dbReference type="InterPro" id="IPR034193">
    <property type="entry name" value="PCSK9_ProteinaseK-like"/>
</dbReference>
<evidence type="ECO:0000313" key="11">
    <source>
        <dbReference type="Proteomes" id="UP001138997"/>
    </source>
</evidence>
<evidence type="ECO:0000256" key="5">
    <source>
        <dbReference type="PROSITE-ProRule" id="PRU01240"/>
    </source>
</evidence>
<feature type="region of interest" description="Disordered" evidence="7">
    <location>
        <begin position="398"/>
        <end position="500"/>
    </location>
</feature>
<dbReference type="PROSITE" id="PS00136">
    <property type="entry name" value="SUBTILASE_ASP"/>
    <property type="match status" value="1"/>
</dbReference>
<feature type="active site" description="Charge relay system" evidence="5">
    <location>
        <position position="169"/>
    </location>
</feature>
<dbReference type="InterPro" id="IPR023827">
    <property type="entry name" value="Peptidase_S8_Asp-AS"/>
</dbReference>
<dbReference type="Pfam" id="PF05922">
    <property type="entry name" value="Inhibitor_I9"/>
    <property type="match status" value="1"/>
</dbReference>
<dbReference type="PROSITE" id="PS00138">
    <property type="entry name" value="SUBTILASE_SER"/>
    <property type="match status" value="1"/>
</dbReference>
<evidence type="ECO:0000256" key="1">
    <source>
        <dbReference type="ARBA" id="ARBA00011073"/>
    </source>
</evidence>
<keyword evidence="2 5" id="KW-0645">Protease</keyword>
<evidence type="ECO:0000256" key="4">
    <source>
        <dbReference type="ARBA" id="ARBA00022825"/>
    </source>
</evidence>
<dbReference type="PROSITE" id="PS00137">
    <property type="entry name" value="SUBTILASE_HIS"/>
    <property type="match status" value="1"/>
</dbReference>
<dbReference type="PANTHER" id="PTHR43806">
    <property type="entry name" value="PEPTIDASE S8"/>
    <property type="match status" value="1"/>
</dbReference>
<sequence length="588" mass="59702">MGERHLKLDLPTKLIITAVGAGIVLTSLPGSAEQSDASADPTYKAQVVGVDDADAIPDQYIVVLKAPATGEDNAALENAVDRAEDHGADVTQEYGEAINGYAATMNDAELAKVRTDPNVAYIAADTVVTTSDTRSVTSWGQDRIDQRSGLNGKLSTATDGSGVTAYVIDTGVRATHTDLAGRVSSGYTAITDGNGTDDSTCASVSRGTGHGTHVAGTIGGTRYGVAPGVDIVSVRVLGCDGSGTSSGVLAGVNWVTANAVKPAVANLSLGGEANQPLDNAVSASIASGITYGVAAGNDAVDACNVSPARVPQALTVAASTNADVSASFTNYGSCVDLYAPGQAITSDWYTSDTDTNVLSGTSMATPHVVGAAALYLDANPGASPATVASYLLSRATPNAISNTPSGTPNKLLYTGSDIPTTSTPTPTPTTTTAAPTPAPTTTSPSPTPTTTAPTVAPTTQPTTTAPSEPAAPTTPVPSSSTPAASKPSTQTVKTTRGKLSLKTKVVTVTSYTSKRSGRQRGSLTGPRGTNFDLALQKWNGRRWVEVAGGSKAGSTESVSYNGKSGKYRWQVERIKGKGSYALKVTRPI</sequence>
<keyword evidence="11" id="KW-1185">Reference proteome</keyword>
<dbReference type="InterPro" id="IPR010259">
    <property type="entry name" value="S8pro/Inhibitor_I9"/>
</dbReference>
<dbReference type="GO" id="GO:0005615">
    <property type="term" value="C:extracellular space"/>
    <property type="evidence" value="ECO:0007669"/>
    <property type="project" value="TreeGrafter"/>
</dbReference>
<dbReference type="InterPro" id="IPR037045">
    <property type="entry name" value="S8pro/Inhibitor_I9_sf"/>
</dbReference>
<dbReference type="Gene3D" id="3.30.70.80">
    <property type="entry name" value="Peptidase S8 propeptide/proteinase inhibitor I9"/>
    <property type="match status" value="1"/>
</dbReference>
<feature type="active site" description="Charge relay system" evidence="5">
    <location>
        <position position="210"/>
    </location>
</feature>
<dbReference type="InterPro" id="IPR036852">
    <property type="entry name" value="Peptidase_S8/S53_dom_sf"/>
</dbReference>
<feature type="compositionally biased region" description="Polar residues" evidence="7">
    <location>
        <begin position="398"/>
        <end position="408"/>
    </location>
</feature>
<evidence type="ECO:0000256" key="7">
    <source>
        <dbReference type="SAM" id="MobiDB-lite"/>
    </source>
</evidence>
<gene>
    <name evidence="10" type="ORF">LR394_39915</name>
</gene>
<dbReference type="CDD" id="cd04077">
    <property type="entry name" value="Peptidases_S8_PCSK9_ProteinaseK_like"/>
    <property type="match status" value="1"/>
</dbReference>